<dbReference type="Gene3D" id="3.60.10.10">
    <property type="entry name" value="Endonuclease/exonuclease/phosphatase"/>
    <property type="match status" value="1"/>
</dbReference>
<dbReference type="GeneID" id="107418847"/>
<proteinExistence type="predicted"/>
<evidence type="ECO:0000313" key="5">
    <source>
        <dbReference type="RefSeq" id="XP_024929807.2"/>
    </source>
</evidence>
<protein>
    <submittedName>
        <fullName evidence="4 5">Carbon catabolite repressor protein 4 homolog 5 isoform X1</fullName>
    </submittedName>
</protein>
<dbReference type="SUPFAM" id="SSF56219">
    <property type="entry name" value="DNase I-like"/>
    <property type="match status" value="1"/>
</dbReference>
<dbReference type="PANTHER" id="PTHR12121:SF74">
    <property type="entry name" value="CARBON CATABOLITE REPRESSOR PROTEIN 4 HOMOLOG 5"/>
    <property type="match status" value="1"/>
</dbReference>
<evidence type="ECO:0000313" key="4">
    <source>
        <dbReference type="RefSeq" id="XP_015883018.2"/>
    </source>
</evidence>
<dbReference type="RefSeq" id="XP_024929807.2">
    <property type="nucleotide sequence ID" value="XM_025074039.3"/>
</dbReference>
<dbReference type="RefSeq" id="XP_060670706.1">
    <property type="nucleotide sequence ID" value="XM_060814723.1"/>
</dbReference>
<dbReference type="InterPro" id="IPR005135">
    <property type="entry name" value="Endo/exonuclease/phosphatase"/>
</dbReference>
<feature type="region of interest" description="Disordered" evidence="1">
    <location>
        <begin position="1"/>
        <end position="99"/>
    </location>
</feature>
<dbReference type="PANTHER" id="PTHR12121">
    <property type="entry name" value="CARBON CATABOLITE REPRESSOR PROTEIN 4"/>
    <property type="match status" value="1"/>
</dbReference>
<dbReference type="AlphaFoldDB" id="A0A6P4ABH2"/>
<evidence type="ECO:0000259" key="2">
    <source>
        <dbReference type="Pfam" id="PF03372"/>
    </source>
</evidence>
<dbReference type="Pfam" id="PF03372">
    <property type="entry name" value="Exo_endo_phos"/>
    <property type="match status" value="1"/>
</dbReference>
<feature type="domain" description="Endonuclease/exonuclease/phosphatase" evidence="2">
    <location>
        <begin position="114"/>
        <end position="457"/>
    </location>
</feature>
<feature type="compositionally biased region" description="Basic residues" evidence="1">
    <location>
        <begin position="32"/>
        <end position="42"/>
    </location>
</feature>
<keyword evidence="3" id="KW-1185">Reference proteome</keyword>
<feature type="compositionally biased region" description="Low complexity" evidence="1">
    <location>
        <begin position="86"/>
        <end position="99"/>
    </location>
</feature>
<dbReference type="InterPro" id="IPR036691">
    <property type="entry name" value="Endo/exonu/phosph_ase_sf"/>
</dbReference>
<accession>A0A6P4ABH2</accession>
<dbReference type="Proteomes" id="UP001652623">
    <property type="component" value="Chromosome 2"/>
</dbReference>
<reference evidence="3 4" key="1">
    <citation type="submission" date="2025-05" db="UniProtKB">
        <authorList>
            <consortium name="RefSeq"/>
        </authorList>
    </citation>
    <scope>NUCLEOTIDE SEQUENCE [LARGE SCALE GENOMIC DNA]</scope>
    <source>
        <tissue evidence="4 5">Seedling</tissue>
    </source>
</reference>
<evidence type="ECO:0000313" key="6">
    <source>
        <dbReference type="RefSeq" id="XP_060670706.1"/>
    </source>
</evidence>
<sequence>MEPEKQRRTSSEDTRASASNKRKHSSIAERSQRHKKKRRKTRKSESEMVKPDPTRSPTLSNRFFEFGSSSSRTRRKERSRRREPSSNRSSSESSRNWVSSSHDFSTYRDKIVFVSYNILGVENASKHPDLYCKVPRRFLEWDRRKTLIHEEINRYDASILCLQEVDRFDDLDNLFQKDGFKGVYKVRTGEADDGCAIFWKEELFTLLHQENIEFQNFGLRNNVAQLCVLKMNQDLSELDVDSQTSLTPTTKSRSLVIGNIHVLFNPNRGDVKLGQVRLFLEKAYKLSREWGCIPVIIGGDLNSIPQSPMYQFMASSKLDVRHYDRRRISEQVQHPSQCGSFRSQNEKASSFWTSISRPMLYRWSEEELQLATGSEGVTYLQHHLKLCSAYLGVPGSCRTRDDHGEPLATSYHSKFKGTVDYIWHTEELVPVRVLETLPVNILKRIGGLPNEKWGSDHLALVCELAFIDDCDRT</sequence>
<feature type="compositionally biased region" description="Basic and acidic residues" evidence="1">
    <location>
        <begin position="1"/>
        <end position="15"/>
    </location>
</feature>
<dbReference type="RefSeq" id="XP_015883018.2">
    <property type="nucleotide sequence ID" value="XM_016027532.4"/>
</dbReference>
<organism evidence="3 4">
    <name type="scientific">Ziziphus jujuba</name>
    <name type="common">Chinese jujube</name>
    <name type="synonym">Ziziphus sativa</name>
    <dbReference type="NCBI Taxonomy" id="326968"/>
    <lineage>
        <taxon>Eukaryota</taxon>
        <taxon>Viridiplantae</taxon>
        <taxon>Streptophyta</taxon>
        <taxon>Embryophyta</taxon>
        <taxon>Tracheophyta</taxon>
        <taxon>Spermatophyta</taxon>
        <taxon>Magnoliopsida</taxon>
        <taxon>eudicotyledons</taxon>
        <taxon>Gunneridae</taxon>
        <taxon>Pentapetalae</taxon>
        <taxon>rosids</taxon>
        <taxon>fabids</taxon>
        <taxon>Rosales</taxon>
        <taxon>Rhamnaceae</taxon>
        <taxon>Paliureae</taxon>
        <taxon>Ziziphus</taxon>
    </lineage>
</organism>
<feature type="compositionally biased region" description="Basic and acidic residues" evidence="1">
    <location>
        <begin position="43"/>
        <end position="53"/>
    </location>
</feature>
<dbReference type="GO" id="GO:0000175">
    <property type="term" value="F:3'-5'-RNA exonuclease activity"/>
    <property type="evidence" value="ECO:0007669"/>
    <property type="project" value="TreeGrafter"/>
</dbReference>
<evidence type="ECO:0000313" key="3">
    <source>
        <dbReference type="Proteomes" id="UP001652623"/>
    </source>
</evidence>
<dbReference type="InterPro" id="IPR050410">
    <property type="entry name" value="CCR4/nocturin_mRNA_transcr"/>
</dbReference>
<evidence type="ECO:0000256" key="1">
    <source>
        <dbReference type="SAM" id="MobiDB-lite"/>
    </source>
</evidence>
<name>A0A6P4ABH2_ZIZJJ</name>
<gene>
    <name evidence="4 5 6" type="primary">LOC107418847</name>
</gene>